<dbReference type="PANTHER" id="PTHR15140:SF37">
    <property type="entry name" value="UBIQUITIN-LIKE DOMAIN-CONTAINING PROTEIN"/>
    <property type="match status" value="1"/>
</dbReference>
<reference evidence="1" key="1">
    <citation type="submission" date="2023-04" db="EMBL/GenBank/DDBJ databases">
        <authorList>
            <person name="Vijverberg K."/>
            <person name="Xiong W."/>
            <person name="Schranz E."/>
        </authorList>
    </citation>
    <scope>NUCLEOTIDE SEQUENCE</scope>
</reference>
<dbReference type="SUPFAM" id="SSF52058">
    <property type="entry name" value="L domain-like"/>
    <property type="match status" value="1"/>
</dbReference>
<gene>
    <name evidence="1" type="ORF">LSALG_LOCUS39942</name>
</gene>
<organism evidence="1 2">
    <name type="scientific">Lactuca saligna</name>
    <name type="common">Willowleaf lettuce</name>
    <dbReference type="NCBI Taxonomy" id="75948"/>
    <lineage>
        <taxon>Eukaryota</taxon>
        <taxon>Viridiplantae</taxon>
        <taxon>Streptophyta</taxon>
        <taxon>Embryophyta</taxon>
        <taxon>Tracheophyta</taxon>
        <taxon>Spermatophyta</taxon>
        <taxon>Magnoliopsida</taxon>
        <taxon>eudicotyledons</taxon>
        <taxon>Gunneridae</taxon>
        <taxon>Pentapetalae</taxon>
        <taxon>asterids</taxon>
        <taxon>campanulids</taxon>
        <taxon>Asterales</taxon>
        <taxon>Asteraceae</taxon>
        <taxon>Cichorioideae</taxon>
        <taxon>Cichorieae</taxon>
        <taxon>Lactucinae</taxon>
        <taxon>Lactuca</taxon>
    </lineage>
</organism>
<evidence type="ECO:0000313" key="1">
    <source>
        <dbReference type="EMBL" id="CAI9301383.1"/>
    </source>
</evidence>
<dbReference type="EMBL" id="OX465085">
    <property type="protein sequence ID" value="CAI9301383.1"/>
    <property type="molecule type" value="Genomic_DNA"/>
</dbReference>
<evidence type="ECO:0000313" key="2">
    <source>
        <dbReference type="Proteomes" id="UP001177003"/>
    </source>
</evidence>
<dbReference type="InterPro" id="IPR032675">
    <property type="entry name" value="LRR_dom_sf"/>
</dbReference>
<dbReference type="AlphaFoldDB" id="A0AA35ZZS2"/>
<proteinExistence type="predicted"/>
<dbReference type="Proteomes" id="UP001177003">
    <property type="component" value="Chromosome 9"/>
</dbReference>
<dbReference type="PANTHER" id="PTHR15140">
    <property type="entry name" value="TUBULIN-SPECIFIC CHAPERONE E"/>
    <property type="match status" value="1"/>
</dbReference>
<sequence length="274" mass="32284">MVWKLRWAFKSFSLHLRYLAVWRPNHDYSFSVRNLWNLQTLILKGEVFDSMDLNMGNMVDLRHLWSERTISIDSRVYVLCNLQTMSRVRLDVGDQTLMRSFPNIKKLACSVSGTFRDHAFLNFALLTHLEALDVEYMDNPTPLIRLLPKLEVLKLLDSSFKGSRWVTGDEQFRKLKFLKLENLNIQLWEASSMNFPQLRKLEVRTCKNIKEIPLEIGDISTLKHIDFDDSNSLVLRSVNEIQEKQREMGNYDIHVKFVDTAPQEVFFEGDPYYE</sequence>
<dbReference type="Gene3D" id="3.80.10.10">
    <property type="entry name" value="Ribonuclease Inhibitor"/>
    <property type="match status" value="1"/>
</dbReference>
<accession>A0AA35ZZS2</accession>
<name>A0AA35ZZS2_LACSI</name>
<keyword evidence="2" id="KW-1185">Reference proteome</keyword>
<protein>
    <submittedName>
        <fullName evidence="1">Uncharacterized protein</fullName>
    </submittedName>
</protein>